<feature type="non-terminal residue" evidence="2">
    <location>
        <position position="1"/>
    </location>
</feature>
<evidence type="ECO:0000313" key="3">
    <source>
        <dbReference type="Proteomes" id="UP001189429"/>
    </source>
</evidence>
<feature type="transmembrane region" description="Helical" evidence="1">
    <location>
        <begin position="259"/>
        <end position="279"/>
    </location>
</feature>
<feature type="transmembrane region" description="Helical" evidence="1">
    <location>
        <begin position="39"/>
        <end position="59"/>
    </location>
</feature>
<comment type="caution">
    <text evidence="2">The sequence shown here is derived from an EMBL/GenBank/DDBJ whole genome shotgun (WGS) entry which is preliminary data.</text>
</comment>
<feature type="transmembrane region" description="Helical" evidence="1">
    <location>
        <begin position="121"/>
        <end position="144"/>
    </location>
</feature>
<evidence type="ECO:0000313" key="2">
    <source>
        <dbReference type="EMBL" id="CAK0859439.1"/>
    </source>
</evidence>
<keyword evidence="3" id="KW-1185">Reference proteome</keyword>
<sequence>PFRIKGSPPSAVVNPVRKQCCRHSPCTCSQQAVACRCAMLPLVLLVPLALVSLDLVVPWPSASGVGLPPVLVPSSLAPDAVMSRRLSYYHPGYNSYDDHYAPYKSVDPYAYDQGLALDVTYYLYIYGMMLFMIWVPLVVAMWTVPWVFACRYKMNVTDNRPPLQDGLAPCAQTDDFETRQFFGCLEHMSTCLHALCCPVCRAADTYKGAGIEEYWGVVLYFILAIVVGGIVGIIVEVLIVMSIFAGYPQNYSLNTCMKLQQLAMLVGYTVSILIVGLFLQKYRRTLRAKLCGREDVGPNIFVDVLLFGFCTSCVIAQEARELDKAMGVTVECCCLLSTGQPLQDAQPLVGQPVQGQVM</sequence>
<evidence type="ECO:0008006" key="4">
    <source>
        <dbReference type="Google" id="ProtNLM"/>
    </source>
</evidence>
<dbReference type="Proteomes" id="UP001189429">
    <property type="component" value="Unassembled WGS sequence"/>
</dbReference>
<gene>
    <name evidence="2" type="ORF">PCOR1329_LOCUS48809</name>
</gene>
<proteinExistence type="predicted"/>
<evidence type="ECO:0000256" key="1">
    <source>
        <dbReference type="SAM" id="Phobius"/>
    </source>
</evidence>
<reference evidence="2" key="1">
    <citation type="submission" date="2023-10" db="EMBL/GenBank/DDBJ databases">
        <authorList>
            <person name="Chen Y."/>
            <person name="Shah S."/>
            <person name="Dougan E. K."/>
            <person name="Thang M."/>
            <person name="Chan C."/>
        </authorList>
    </citation>
    <scope>NUCLEOTIDE SEQUENCE [LARGE SCALE GENOMIC DNA]</scope>
</reference>
<protein>
    <recommendedName>
        <fullName evidence="4">Protein S-acyltransferase</fullName>
    </recommendedName>
</protein>
<keyword evidence="1" id="KW-0812">Transmembrane</keyword>
<dbReference type="NCBIfam" id="TIGR01571">
    <property type="entry name" value="A_thal_Cys_rich"/>
    <property type="match status" value="1"/>
</dbReference>
<keyword evidence="1" id="KW-1133">Transmembrane helix</keyword>
<dbReference type="InterPro" id="IPR006461">
    <property type="entry name" value="PLAC_motif_containing"/>
</dbReference>
<keyword evidence="1" id="KW-0472">Membrane</keyword>
<dbReference type="EMBL" id="CAUYUJ010015903">
    <property type="protein sequence ID" value="CAK0859439.1"/>
    <property type="molecule type" value="Genomic_DNA"/>
</dbReference>
<name>A0ABN9UID9_9DINO</name>
<feature type="transmembrane region" description="Helical" evidence="1">
    <location>
        <begin position="217"/>
        <end position="247"/>
    </location>
</feature>
<accession>A0ABN9UID9</accession>
<organism evidence="2 3">
    <name type="scientific">Prorocentrum cordatum</name>
    <dbReference type="NCBI Taxonomy" id="2364126"/>
    <lineage>
        <taxon>Eukaryota</taxon>
        <taxon>Sar</taxon>
        <taxon>Alveolata</taxon>
        <taxon>Dinophyceae</taxon>
        <taxon>Prorocentrales</taxon>
        <taxon>Prorocentraceae</taxon>
        <taxon>Prorocentrum</taxon>
    </lineage>
</organism>